<evidence type="ECO:0000313" key="3">
    <source>
        <dbReference type="Proteomes" id="UP001500301"/>
    </source>
</evidence>
<organism evidence="2 3">
    <name type="scientific">Nocardioides daeguensis</name>
    <dbReference type="NCBI Taxonomy" id="908359"/>
    <lineage>
        <taxon>Bacteria</taxon>
        <taxon>Bacillati</taxon>
        <taxon>Actinomycetota</taxon>
        <taxon>Actinomycetes</taxon>
        <taxon>Propionibacteriales</taxon>
        <taxon>Nocardioidaceae</taxon>
        <taxon>Nocardioides</taxon>
    </lineage>
</organism>
<name>A0ABP6WG74_9ACTN</name>
<gene>
    <name evidence="2" type="ORF">GCM10022263_42710</name>
</gene>
<evidence type="ECO:0000313" key="2">
    <source>
        <dbReference type="EMBL" id="GAA3551311.1"/>
    </source>
</evidence>
<evidence type="ECO:0000256" key="1">
    <source>
        <dbReference type="SAM" id="MobiDB-lite"/>
    </source>
</evidence>
<accession>A0ABP6WG74</accession>
<protein>
    <submittedName>
        <fullName evidence="2">Uncharacterized protein</fullName>
    </submittedName>
</protein>
<feature type="region of interest" description="Disordered" evidence="1">
    <location>
        <begin position="86"/>
        <end position="120"/>
    </location>
</feature>
<keyword evidence="3" id="KW-1185">Reference proteome</keyword>
<feature type="compositionally biased region" description="Low complexity" evidence="1">
    <location>
        <begin position="97"/>
        <end position="108"/>
    </location>
</feature>
<reference evidence="3" key="1">
    <citation type="journal article" date="2019" name="Int. J. Syst. Evol. Microbiol.">
        <title>The Global Catalogue of Microorganisms (GCM) 10K type strain sequencing project: providing services to taxonomists for standard genome sequencing and annotation.</title>
        <authorList>
            <consortium name="The Broad Institute Genomics Platform"/>
            <consortium name="The Broad Institute Genome Sequencing Center for Infectious Disease"/>
            <person name="Wu L."/>
            <person name="Ma J."/>
        </authorList>
    </citation>
    <scope>NUCLEOTIDE SEQUENCE [LARGE SCALE GENOMIC DNA]</scope>
    <source>
        <strain evidence="3">JCM 17460</strain>
    </source>
</reference>
<dbReference type="Proteomes" id="UP001500301">
    <property type="component" value="Unassembled WGS sequence"/>
</dbReference>
<proteinExistence type="predicted"/>
<comment type="caution">
    <text evidence="2">The sequence shown here is derived from an EMBL/GenBank/DDBJ whole genome shotgun (WGS) entry which is preliminary data.</text>
</comment>
<dbReference type="EMBL" id="BAABBB010000028">
    <property type="protein sequence ID" value="GAA3551311.1"/>
    <property type="molecule type" value="Genomic_DNA"/>
</dbReference>
<sequence>MRQDFFGWIEKPDAVSGNAAITAARWPLSGLAAAHDYEKSAPHDGTTVADPGAVVPDSSSMRAGGLHESPDVRGFMRLSGFATPDKRMDPLTGVTGGAAVTTPGGKAACATTIRDPRPAP</sequence>